<dbReference type="EC" id="3.4.21.89" evidence="4 7"/>
<keyword evidence="7" id="KW-1133">Transmembrane helix</keyword>
<comment type="caution">
    <text evidence="9">The sequence shown here is derived from an EMBL/GenBank/DDBJ whole genome shotgun (WGS) entry which is preliminary data.</text>
</comment>
<keyword evidence="7" id="KW-0812">Transmembrane</keyword>
<dbReference type="AlphaFoldDB" id="A0AA46AE05"/>
<evidence type="ECO:0000256" key="7">
    <source>
        <dbReference type="RuleBase" id="RU362042"/>
    </source>
</evidence>
<dbReference type="PROSITE" id="PS00761">
    <property type="entry name" value="SPASE_I_3"/>
    <property type="match status" value="1"/>
</dbReference>
<dbReference type="GO" id="GO:0005886">
    <property type="term" value="C:plasma membrane"/>
    <property type="evidence" value="ECO:0007669"/>
    <property type="project" value="UniProtKB-SubCell"/>
</dbReference>
<keyword evidence="7" id="KW-0472">Membrane</keyword>
<dbReference type="GO" id="GO:0006465">
    <property type="term" value="P:signal peptide processing"/>
    <property type="evidence" value="ECO:0007669"/>
    <property type="project" value="InterPro"/>
</dbReference>
<dbReference type="PANTHER" id="PTHR43390:SF1">
    <property type="entry name" value="CHLOROPLAST PROCESSING PEPTIDASE"/>
    <property type="match status" value="1"/>
</dbReference>
<reference evidence="9" key="1">
    <citation type="submission" date="2017-05" db="EMBL/GenBank/DDBJ databases">
        <authorList>
            <person name="Varghese N."/>
            <person name="Submissions S."/>
        </authorList>
    </citation>
    <scope>NUCLEOTIDE SEQUENCE</scope>
    <source>
        <strain evidence="9">DSM 45262</strain>
    </source>
</reference>
<proteinExistence type="inferred from homology"/>
<organism evidence="9 10">
    <name type="scientific">Laceyella tengchongensis</name>
    <dbReference type="NCBI Taxonomy" id="574699"/>
    <lineage>
        <taxon>Bacteria</taxon>
        <taxon>Bacillati</taxon>
        <taxon>Bacillota</taxon>
        <taxon>Bacilli</taxon>
        <taxon>Bacillales</taxon>
        <taxon>Thermoactinomycetaceae</taxon>
        <taxon>Laceyella</taxon>
    </lineage>
</organism>
<dbReference type="CDD" id="cd06530">
    <property type="entry name" value="S26_SPase_I"/>
    <property type="match status" value="1"/>
</dbReference>
<evidence type="ECO:0000259" key="8">
    <source>
        <dbReference type="Pfam" id="PF10502"/>
    </source>
</evidence>
<feature type="transmembrane region" description="Helical" evidence="7">
    <location>
        <begin position="21"/>
        <end position="41"/>
    </location>
</feature>
<sequence length="180" mass="20801">MTLPMSRSERLRRQKRIRAREWMVAVLLAVSLAIVIRIFVFEPFNVVGPSMKTTLETGNLILVNKLVYRFEEPERGEVIVFHAPQHKEYVKRVIALPGETVEAKNNKILINGKIMEEPYLATDMRTRDFDLVRVPSGKVFVLGDNRLDSTDSRVIGPIGMSEIVGRVEMVYWPFQMWKLL</sequence>
<dbReference type="Proteomes" id="UP001157946">
    <property type="component" value="Unassembled WGS sequence"/>
</dbReference>
<evidence type="ECO:0000256" key="3">
    <source>
        <dbReference type="ARBA" id="ARBA00009370"/>
    </source>
</evidence>
<feature type="active site" evidence="6">
    <location>
        <position position="91"/>
    </location>
</feature>
<dbReference type="InterPro" id="IPR019533">
    <property type="entry name" value="Peptidase_S26"/>
</dbReference>
<dbReference type="InterPro" id="IPR036286">
    <property type="entry name" value="LexA/Signal_pep-like_sf"/>
</dbReference>
<comment type="similarity">
    <text evidence="3 7">Belongs to the peptidase S26 family.</text>
</comment>
<dbReference type="NCBIfam" id="TIGR02227">
    <property type="entry name" value="sigpep_I_bact"/>
    <property type="match status" value="1"/>
</dbReference>
<dbReference type="Pfam" id="PF10502">
    <property type="entry name" value="Peptidase_S26"/>
    <property type="match status" value="1"/>
</dbReference>
<evidence type="ECO:0000256" key="1">
    <source>
        <dbReference type="ARBA" id="ARBA00000677"/>
    </source>
</evidence>
<dbReference type="GO" id="GO:0009003">
    <property type="term" value="F:signal peptidase activity"/>
    <property type="evidence" value="ECO:0007669"/>
    <property type="project" value="UniProtKB-EC"/>
</dbReference>
<dbReference type="Gene3D" id="2.10.109.10">
    <property type="entry name" value="Umud Fragment, subunit A"/>
    <property type="match status" value="1"/>
</dbReference>
<evidence type="ECO:0000313" key="10">
    <source>
        <dbReference type="Proteomes" id="UP001157946"/>
    </source>
</evidence>
<name>A0AA46AE05_9BACL</name>
<dbReference type="RefSeq" id="WP_228503295.1">
    <property type="nucleotide sequence ID" value="NZ_FXTU01000002.1"/>
</dbReference>
<keyword evidence="10" id="KW-1185">Reference proteome</keyword>
<feature type="domain" description="Peptidase S26" evidence="8">
    <location>
        <begin position="20"/>
        <end position="172"/>
    </location>
</feature>
<dbReference type="PANTHER" id="PTHR43390">
    <property type="entry name" value="SIGNAL PEPTIDASE I"/>
    <property type="match status" value="1"/>
</dbReference>
<protein>
    <recommendedName>
        <fullName evidence="4 7">Signal peptidase I</fullName>
        <ecNumber evidence="4 7">3.4.21.89</ecNumber>
    </recommendedName>
</protein>
<dbReference type="EMBL" id="FXTU01000002">
    <property type="protein sequence ID" value="SMP09678.1"/>
    <property type="molecule type" value="Genomic_DNA"/>
</dbReference>
<feature type="active site" evidence="6">
    <location>
        <position position="50"/>
    </location>
</feature>
<comment type="subcellular location">
    <subcellularLocation>
        <location evidence="2">Cell membrane</location>
        <topology evidence="2">Single-pass type II membrane protein</topology>
    </subcellularLocation>
    <subcellularLocation>
        <location evidence="7">Membrane</location>
        <topology evidence="7">Single-pass type II membrane protein</topology>
    </subcellularLocation>
</comment>
<dbReference type="SUPFAM" id="SSF51306">
    <property type="entry name" value="LexA/Signal peptidase"/>
    <property type="match status" value="1"/>
</dbReference>
<keyword evidence="7" id="KW-0645">Protease</keyword>
<dbReference type="GO" id="GO:0004252">
    <property type="term" value="F:serine-type endopeptidase activity"/>
    <property type="evidence" value="ECO:0007669"/>
    <property type="project" value="InterPro"/>
</dbReference>
<dbReference type="InterPro" id="IPR019758">
    <property type="entry name" value="Pept_S26A_signal_pept_1_CS"/>
</dbReference>
<accession>A0AA46AE05</accession>
<evidence type="ECO:0000313" key="9">
    <source>
        <dbReference type="EMBL" id="SMP09678.1"/>
    </source>
</evidence>
<evidence type="ECO:0000256" key="5">
    <source>
        <dbReference type="ARBA" id="ARBA00022801"/>
    </source>
</evidence>
<dbReference type="InterPro" id="IPR000223">
    <property type="entry name" value="Pept_S26A_signal_pept_1"/>
</dbReference>
<keyword evidence="5 7" id="KW-0378">Hydrolase</keyword>
<gene>
    <name evidence="9" type="ORF">SAMN06265361_102117</name>
</gene>
<comment type="catalytic activity">
    <reaction evidence="1 7">
        <text>Cleavage of hydrophobic, N-terminal signal or leader sequences from secreted and periplasmic proteins.</text>
        <dbReference type="EC" id="3.4.21.89"/>
    </reaction>
</comment>
<evidence type="ECO:0000256" key="6">
    <source>
        <dbReference type="PIRSR" id="PIRSR600223-1"/>
    </source>
</evidence>
<evidence type="ECO:0000256" key="2">
    <source>
        <dbReference type="ARBA" id="ARBA00004401"/>
    </source>
</evidence>
<evidence type="ECO:0000256" key="4">
    <source>
        <dbReference type="ARBA" id="ARBA00013208"/>
    </source>
</evidence>
<dbReference type="PRINTS" id="PR00727">
    <property type="entry name" value="LEADERPTASE"/>
</dbReference>